<dbReference type="EMBL" id="FNGS01000007">
    <property type="protein sequence ID" value="SDM61620.1"/>
    <property type="molecule type" value="Genomic_DNA"/>
</dbReference>
<reference evidence="1 2" key="1">
    <citation type="submission" date="2016-10" db="EMBL/GenBank/DDBJ databases">
        <authorList>
            <person name="de Groot N.N."/>
        </authorList>
    </citation>
    <scope>NUCLEOTIDE SEQUENCE [LARGE SCALE GENOMIC DNA]</scope>
    <source>
        <strain evidence="1 2">DSM 21668</strain>
    </source>
</reference>
<evidence type="ECO:0000313" key="1">
    <source>
        <dbReference type="EMBL" id="SDM61620.1"/>
    </source>
</evidence>
<gene>
    <name evidence="1" type="ORF">SAMN04488090_3895</name>
</gene>
<proteinExistence type="predicted"/>
<organism evidence="1 2">
    <name type="scientific">Siphonobacter aquaeclarae</name>
    <dbReference type="NCBI Taxonomy" id="563176"/>
    <lineage>
        <taxon>Bacteria</taxon>
        <taxon>Pseudomonadati</taxon>
        <taxon>Bacteroidota</taxon>
        <taxon>Cytophagia</taxon>
        <taxon>Cytophagales</taxon>
        <taxon>Cytophagaceae</taxon>
        <taxon>Siphonobacter</taxon>
    </lineage>
</organism>
<dbReference type="Proteomes" id="UP000198901">
    <property type="component" value="Unassembled WGS sequence"/>
</dbReference>
<evidence type="ECO:0008006" key="3">
    <source>
        <dbReference type="Google" id="ProtNLM"/>
    </source>
</evidence>
<dbReference type="AlphaFoldDB" id="A0A1G9UNY5"/>
<accession>A0A1G9UNY5</accession>
<dbReference type="OrthoDB" id="662434at2"/>
<keyword evidence="2" id="KW-1185">Reference proteome</keyword>
<name>A0A1G9UNY5_9BACT</name>
<dbReference type="RefSeq" id="WP_093206051.1">
    <property type="nucleotide sequence ID" value="NZ_FNGS01000007.1"/>
</dbReference>
<protein>
    <recommendedName>
        <fullName evidence="3">Outer membrane protein beta-barrel domain-containing protein</fullName>
    </recommendedName>
</protein>
<sequence>MKYLFLLFTVVALPASGQLPYQSIVRIDPKRLFFREISLTYEVPIKGTFALEAGLGYRFNRPHAGPEIKGIGSGMFGGYDIQQMANPHLQAISVSVAPKWYVPGRAMFLSTMLFSRYWWCDKVRASYDNVEGYRFDALRTERIGVIGGKLLVGTTSKPREVLSRVNYLMTVYAGIGWRWKDMRYQSWDGQVNDEPVVYLEEHYRQNIPSLHGGILIGFGFHRKGGKL</sequence>
<evidence type="ECO:0000313" key="2">
    <source>
        <dbReference type="Proteomes" id="UP000198901"/>
    </source>
</evidence>